<feature type="binding site" evidence="12">
    <location>
        <position position="262"/>
    </location>
    <ligand>
        <name>ATP</name>
        <dbReference type="ChEBI" id="CHEBI:30616"/>
    </ligand>
</feature>
<evidence type="ECO:0000256" key="3">
    <source>
        <dbReference type="ARBA" id="ARBA00016943"/>
    </source>
</evidence>
<dbReference type="PANTHER" id="PTHR10584:SF166">
    <property type="entry name" value="RIBOKINASE"/>
    <property type="match status" value="1"/>
</dbReference>
<keyword evidence="12" id="KW-0963">Cytoplasm</keyword>
<evidence type="ECO:0000256" key="2">
    <source>
        <dbReference type="ARBA" id="ARBA00012035"/>
    </source>
</evidence>
<dbReference type="Proteomes" id="UP000247416">
    <property type="component" value="Unassembled WGS sequence"/>
</dbReference>
<evidence type="ECO:0000313" key="15">
    <source>
        <dbReference type="Proteomes" id="UP000247416"/>
    </source>
</evidence>
<dbReference type="PROSITE" id="PS00584">
    <property type="entry name" value="PFKB_KINASES_2"/>
    <property type="match status" value="1"/>
</dbReference>
<dbReference type="InterPro" id="IPR011611">
    <property type="entry name" value="PfkB_dom"/>
</dbReference>
<keyword evidence="5 12" id="KW-0479">Metal-binding</keyword>
<keyword evidence="8 12" id="KW-0067">ATP-binding</keyword>
<evidence type="ECO:0000256" key="7">
    <source>
        <dbReference type="ARBA" id="ARBA00022777"/>
    </source>
</evidence>
<comment type="similarity">
    <text evidence="12">Belongs to the carbohydrate kinase PfkB family. Ribokinase subfamily.</text>
</comment>
<keyword evidence="10 12" id="KW-0630">Potassium</keyword>
<feature type="binding site" evidence="12">
    <location>
        <begin position="9"/>
        <end position="11"/>
    </location>
    <ligand>
        <name>substrate</name>
    </ligand>
</feature>
<dbReference type="PRINTS" id="PR00990">
    <property type="entry name" value="RIBOKINASE"/>
</dbReference>
<keyword evidence="7 12" id="KW-0418">Kinase</keyword>
<keyword evidence="4 12" id="KW-0808">Transferase</keyword>
<comment type="subunit">
    <text evidence="12">Homodimer.</text>
</comment>
<comment type="activity regulation">
    <text evidence="12">Activated by a monovalent cation that binds near, but not in, the active site. The most likely occupant of the site in vivo is potassium. Ion binding induces a conformational change that may alter substrate affinity.</text>
</comment>
<feature type="binding site" evidence="12">
    <location>
        <position position="234"/>
    </location>
    <ligand>
        <name>K(+)</name>
        <dbReference type="ChEBI" id="CHEBI:29103"/>
    </ligand>
</feature>
<comment type="caution">
    <text evidence="12">Lacks conserved residue(s) required for the propagation of feature annotation.</text>
</comment>
<organism evidence="14 15">
    <name type="scientific">Ureibacillus chungkukjangi</name>
    <dbReference type="NCBI Taxonomy" id="1202712"/>
    <lineage>
        <taxon>Bacteria</taxon>
        <taxon>Bacillati</taxon>
        <taxon>Bacillota</taxon>
        <taxon>Bacilli</taxon>
        <taxon>Bacillales</taxon>
        <taxon>Caryophanaceae</taxon>
        <taxon>Ureibacillus</taxon>
    </lineage>
</organism>
<dbReference type="EC" id="2.7.1.15" evidence="2 12"/>
<name>A0A318TVW3_9BACL</name>
<dbReference type="PROSITE" id="PS00583">
    <property type="entry name" value="PFKB_KINASES_1"/>
    <property type="match status" value="1"/>
</dbReference>
<evidence type="ECO:0000256" key="4">
    <source>
        <dbReference type="ARBA" id="ARBA00022679"/>
    </source>
</evidence>
<gene>
    <name evidence="12" type="primary">rbsK</name>
    <name evidence="14" type="ORF">BJ095_101247</name>
</gene>
<feature type="domain" description="Carbohydrate kinase PfkB" evidence="13">
    <location>
        <begin position="2"/>
        <end position="280"/>
    </location>
</feature>
<keyword evidence="9 12" id="KW-0460">Magnesium</keyword>
<comment type="cofactor">
    <cofactor evidence="12">
        <name>Mg(2+)</name>
        <dbReference type="ChEBI" id="CHEBI:18420"/>
    </cofactor>
    <text evidence="12">Requires a divalent cation, most likely magnesium in vivo, as an electrophilic catalyst to aid phosphoryl group transfer. It is the chelate of the metal and the nucleotide that is the actual substrate.</text>
</comment>
<feature type="binding site" evidence="12">
    <location>
        <position position="180"/>
    </location>
    <ligand>
        <name>ATP</name>
        <dbReference type="ChEBI" id="CHEBI:30616"/>
    </ligand>
</feature>
<dbReference type="OrthoDB" id="9775849at2"/>
<evidence type="ECO:0000313" key="14">
    <source>
        <dbReference type="EMBL" id="PYF09021.1"/>
    </source>
</evidence>
<dbReference type="InterPro" id="IPR029056">
    <property type="entry name" value="Ribokinase-like"/>
</dbReference>
<feature type="binding site" evidence="12">
    <location>
        <position position="136"/>
    </location>
    <ligand>
        <name>substrate</name>
    </ligand>
</feature>
<comment type="caution">
    <text evidence="14">The sequence shown here is derived from an EMBL/GenBank/DDBJ whole genome shotgun (WGS) entry which is preliminary data.</text>
</comment>
<dbReference type="EMBL" id="QJTJ01000001">
    <property type="protein sequence ID" value="PYF09021.1"/>
    <property type="molecule type" value="Genomic_DNA"/>
</dbReference>
<dbReference type="GO" id="GO:0005829">
    <property type="term" value="C:cytosol"/>
    <property type="evidence" value="ECO:0007669"/>
    <property type="project" value="TreeGrafter"/>
</dbReference>
<accession>A0A318TVW3</accession>
<evidence type="ECO:0000256" key="5">
    <source>
        <dbReference type="ARBA" id="ARBA00022723"/>
    </source>
</evidence>
<comment type="function">
    <text evidence="12">Catalyzes the phosphorylation of ribose at O-5 in a reaction requiring ATP and magnesium. The resulting D-ribose-5-phosphate can then be used either for sythesis of nucleotides, histidine, and tryptophan, or as a component of the pentose phosphate pathway.</text>
</comment>
<dbReference type="CDD" id="cd01174">
    <property type="entry name" value="ribokinase"/>
    <property type="match status" value="1"/>
</dbReference>
<dbReference type="InterPro" id="IPR011877">
    <property type="entry name" value="Ribokinase"/>
</dbReference>
<evidence type="ECO:0000256" key="9">
    <source>
        <dbReference type="ARBA" id="ARBA00022842"/>
    </source>
</evidence>
<feature type="binding site" evidence="12">
    <location>
        <position position="268"/>
    </location>
    <ligand>
        <name>K(+)</name>
        <dbReference type="ChEBI" id="CHEBI:29103"/>
    </ligand>
</feature>
<dbReference type="GO" id="GO:0046872">
    <property type="term" value="F:metal ion binding"/>
    <property type="evidence" value="ECO:0007669"/>
    <property type="project" value="UniProtKB-KW"/>
</dbReference>
<dbReference type="GO" id="GO:0005524">
    <property type="term" value="F:ATP binding"/>
    <property type="evidence" value="ECO:0007669"/>
    <property type="project" value="UniProtKB-UniRule"/>
</dbReference>
<comment type="catalytic activity">
    <reaction evidence="12">
        <text>D-ribose + ATP = D-ribose 5-phosphate + ADP + H(+)</text>
        <dbReference type="Rhea" id="RHEA:13697"/>
        <dbReference type="ChEBI" id="CHEBI:15378"/>
        <dbReference type="ChEBI" id="CHEBI:30616"/>
        <dbReference type="ChEBI" id="CHEBI:47013"/>
        <dbReference type="ChEBI" id="CHEBI:78346"/>
        <dbReference type="ChEBI" id="CHEBI:456216"/>
        <dbReference type="EC" id="2.7.1.15"/>
    </reaction>
</comment>
<evidence type="ECO:0000256" key="8">
    <source>
        <dbReference type="ARBA" id="ARBA00022840"/>
    </source>
</evidence>
<dbReference type="InterPro" id="IPR002173">
    <property type="entry name" value="Carboh/pur_kinase_PfkB_CS"/>
</dbReference>
<evidence type="ECO:0000256" key="10">
    <source>
        <dbReference type="ARBA" id="ARBA00022958"/>
    </source>
</evidence>
<comment type="subcellular location">
    <subcellularLocation>
        <location evidence="12">Cytoplasm</location>
    </subcellularLocation>
</comment>
<evidence type="ECO:0000256" key="12">
    <source>
        <dbReference type="HAMAP-Rule" id="MF_01987"/>
    </source>
</evidence>
<feature type="binding site" evidence="12">
    <location>
        <position position="238"/>
    </location>
    <ligand>
        <name>substrate</name>
    </ligand>
</feature>
<dbReference type="GO" id="GO:0019303">
    <property type="term" value="P:D-ribose catabolic process"/>
    <property type="evidence" value="ECO:0007669"/>
    <property type="project" value="UniProtKB-UniRule"/>
</dbReference>
<evidence type="ECO:0000259" key="13">
    <source>
        <dbReference type="Pfam" id="PF00294"/>
    </source>
</evidence>
<dbReference type="NCBIfam" id="TIGR02152">
    <property type="entry name" value="D_ribokin_bact"/>
    <property type="match status" value="1"/>
</dbReference>
<dbReference type="RefSeq" id="WP_107934240.1">
    <property type="nucleotide sequence ID" value="NZ_PYWJ01000008.1"/>
</dbReference>
<evidence type="ECO:0000256" key="6">
    <source>
        <dbReference type="ARBA" id="ARBA00022741"/>
    </source>
</evidence>
<dbReference type="SUPFAM" id="SSF53613">
    <property type="entry name" value="Ribokinase-like"/>
    <property type="match status" value="1"/>
</dbReference>
<keyword evidence="15" id="KW-1185">Reference proteome</keyword>
<dbReference type="GO" id="GO:0004747">
    <property type="term" value="F:ribokinase activity"/>
    <property type="evidence" value="ECO:0007669"/>
    <property type="project" value="UniProtKB-UniRule"/>
</dbReference>
<dbReference type="Gene3D" id="3.40.1190.20">
    <property type="match status" value="1"/>
</dbReference>
<dbReference type="AlphaFoldDB" id="A0A318TVW3"/>
<feature type="binding site" evidence="12">
    <location>
        <begin position="37"/>
        <end position="41"/>
    </location>
    <ligand>
        <name>substrate</name>
    </ligand>
</feature>
<feature type="binding site" evidence="12">
    <location>
        <position position="232"/>
    </location>
    <ligand>
        <name>K(+)</name>
        <dbReference type="ChEBI" id="CHEBI:29103"/>
    </ligand>
</feature>
<reference evidence="14 15" key="1">
    <citation type="submission" date="2018-06" db="EMBL/GenBank/DDBJ databases">
        <title>Genomic Encyclopedia of Archaeal and Bacterial Type Strains, Phase II (KMG-II): from individual species to whole genera.</title>
        <authorList>
            <person name="Goeker M."/>
        </authorList>
    </citation>
    <scope>NUCLEOTIDE SEQUENCE [LARGE SCALE GENOMIC DNA]</scope>
    <source>
        <strain evidence="14 15">KACC 16626</strain>
    </source>
</reference>
<evidence type="ECO:0000256" key="1">
    <source>
        <dbReference type="ARBA" id="ARBA00005380"/>
    </source>
</evidence>
<proteinExistence type="inferred from homology"/>
<sequence>MITVIGSINMDLTVGSEVFPKKGETLLGSFFEMNPGGKGANQAVAISRLGGDISFVGRVGRDPFGEYLFKQLVQENVNVKGLQYGDVSTGIANIILHEKDNRIIVVPGANLEVTKEVIDEHWEHINNSSLVVMQLEIPAETVEYVLGKCKQKSIQVILNPAPASVFKLEWMDLVDYLTPNEHELETIFGDKVEDVIEQFPNKVIVTLGENGVCYHNGKKLIKVPGYKSEVTDTTGAGDTFNGAFAYAISNDFSLEEALTFANATASLSVEKIGAQGGMPTLAQVKERMEKIK</sequence>
<dbReference type="UniPathway" id="UPA00916">
    <property type="reaction ID" value="UER00889"/>
</dbReference>
<keyword evidence="11 12" id="KW-0119">Carbohydrate metabolism</keyword>
<keyword evidence="6 12" id="KW-0547">Nucleotide-binding</keyword>
<comment type="pathway">
    <text evidence="12">Carbohydrate metabolism; D-ribose degradation; D-ribose 5-phosphate from beta-D-ribopyranose: step 2/2.</text>
</comment>
<comment type="similarity">
    <text evidence="1">Belongs to the carbohydrate kinase pfkB family.</text>
</comment>
<protein>
    <recommendedName>
        <fullName evidence="3 12">Ribokinase</fullName>
        <shortName evidence="12">RK</shortName>
        <ecNumber evidence="2 12">2.7.1.15</ecNumber>
    </recommendedName>
</protein>
<feature type="active site" description="Proton acceptor" evidence="12">
    <location>
        <position position="238"/>
    </location>
</feature>
<feature type="binding site" evidence="12">
    <location>
        <begin position="237"/>
        <end position="238"/>
    </location>
    <ligand>
        <name>ATP</name>
        <dbReference type="ChEBI" id="CHEBI:30616"/>
    </ligand>
</feature>
<evidence type="ECO:0000256" key="11">
    <source>
        <dbReference type="ARBA" id="ARBA00023277"/>
    </source>
</evidence>
<feature type="binding site" evidence="12">
    <location>
        <position position="271"/>
    </location>
    <ligand>
        <name>K(+)</name>
        <dbReference type="ChEBI" id="CHEBI:29103"/>
    </ligand>
</feature>
<dbReference type="HAMAP" id="MF_01987">
    <property type="entry name" value="Ribokinase"/>
    <property type="match status" value="1"/>
</dbReference>
<feature type="binding site" evidence="12">
    <location>
        <begin position="206"/>
        <end position="211"/>
    </location>
    <ligand>
        <name>ATP</name>
        <dbReference type="ChEBI" id="CHEBI:30616"/>
    </ligand>
</feature>
<feature type="binding site" evidence="12">
    <location>
        <position position="273"/>
    </location>
    <ligand>
        <name>K(+)</name>
        <dbReference type="ChEBI" id="CHEBI:29103"/>
    </ligand>
</feature>
<dbReference type="InterPro" id="IPR002139">
    <property type="entry name" value="Ribo/fructo_kinase"/>
</dbReference>
<dbReference type="PANTHER" id="PTHR10584">
    <property type="entry name" value="SUGAR KINASE"/>
    <property type="match status" value="1"/>
</dbReference>
<dbReference type="Pfam" id="PF00294">
    <property type="entry name" value="PfkB"/>
    <property type="match status" value="1"/>
</dbReference>